<dbReference type="Proteomes" id="UP001575105">
    <property type="component" value="Unassembled WGS sequence"/>
</dbReference>
<dbReference type="SUPFAM" id="SSF49785">
    <property type="entry name" value="Galactose-binding domain-like"/>
    <property type="match status" value="1"/>
</dbReference>
<protein>
    <recommendedName>
        <fullName evidence="3">Alpha-L-rhamnosidase-like protein</fullName>
    </recommendedName>
</protein>
<dbReference type="RefSeq" id="WP_425343612.1">
    <property type="nucleotide sequence ID" value="NZ_JBGUBD010000001.1"/>
</dbReference>
<sequence>MISEQRHWLGDFRNPPAAYRPVPFWSWNEQMEPEEVRRQVDLMHEAGWGGAFVHSRIGLTTPYMGEAWFAAVDAVVDQCRQRGMKVWLYDEDKWPSGYAGGSVPMADERFRSHCLFARPIGQTPPKGAHPLGPPRGGVQVYQFIEPMGSAWFNGVSYANTLSREAMARFLVEAYNAYHVRYAQDYGDTIVAQFTDEPAPLSHHSRLPDGHLPFTPGLFDRFFAMHGYDPSDHLHLLFVDGEAAPRFRLHYFRTINDLFERHFSQQIGQWCEQHGLALTGHFMNEHAMYDQQRVGFAVMPNYRHQGIPGIDHLGRQVSERITAKQCQSVVNQQGKRRMLSELYGMSGQGMTFADRWWIGCQQIALGVNLLNPHLSLYTLAGCRKRDYPPNLFYQQPWWEVNRAVDEPLSRLCVAMSQGRYVAETLVVHPQQSTQALWQGETTPDDPQAVRDVVFQQTPTPVRERIEALDAQLKAVVDALLGAQLGFDLGDETILADSAAVEHHEQTPVLRVGAMRYASVVLPTMVTMSPTTLTLLKSFEQAGGRVLRCGDAPRWVDGEPSTELDAWLAAVPEVLLDHLPAAVIAQVAPAVALEDVEPTVRAGVLAHVRELEDGDRLVMLTNLHRVEHVDGATCHFSGDWRSAALLDPIDGMQRAVATERFDDTLKLTLDLAPMQTRLLRLSPQPASPHGLRLTAPPVRKKIDLPGEAWQVDRLDENTLPLDTARWCAGDGAWSAHAVPVLAIQERLNALKYDGPVSLRYGVSVAALDADQPMRLIVEHASRYEIIVNGQTVEHDGRSWWRDPRWHAIDVTGLLEPGDNVIELCCAAFQHGDPTVIEDAFARYGTELEAIYLVGAFAVEAALLTAPPRPVTWQQWGLPADVPVHVAAASSLRLIKPTSLTPGETVTQGMPFYAGRLSLALTLPPVDADDDERVLLQLERLDAAAAAVHIDERCVGHVFAPPYELDITEAIRSKGRSLSITLYGSLRNLLGPHHHPDGELPAVDPNSFSAYGGRDDVDLVTDVARWSNDGNAPPQWRADFTLVGFGNIGQARLCIVEAKRVAEESKQASAAVSCN</sequence>
<dbReference type="InterPro" id="IPR053161">
    <property type="entry name" value="Ulvan_degrading_GH"/>
</dbReference>
<accession>A0ABV4U1H1</accession>
<dbReference type="InterPro" id="IPR008979">
    <property type="entry name" value="Galactose-bd-like_sf"/>
</dbReference>
<proteinExistence type="predicted"/>
<dbReference type="PANTHER" id="PTHR36848">
    <property type="entry name" value="DNA-BINDING PROTEIN (PUTATIVE SECRETED PROTEIN)-RELATED"/>
    <property type="match status" value="1"/>
</dbReference>
<comment type="caution">
    <text evidence="1">The sequence shown here is derived from an EMBL/GenBank/DDBJ whole genome shotgun (WGS) entry which is preliminary data.</text>
</comment>
<dbReference type="Gene3D" id="3.20.20.80">
    <property type="entry name" value="Glycosidases"/>
    <property type="match status" value="1"/>
</dbReference>
<dbReference type="PANTHER" id="PTHR36848:SF2">
    <property type="entry name" value="SECRETED PROTEIN"/>
    <property type="match status" value="1"/>
</dbReference>
<dbReference type="EMBL" id="JBGUBD010000001">
    <property type="protein sequence ID" value="MFA9476682.1"/>
    <property type="molecule type" value="Genomic_DNA"/>
</dbReference>
<dbReference type="Gene3D" id="2.60.120.260">
    <property type="entry name" value="Galactose-binding domain-like"/>
    <property type="match status" value="1"/>
</dbReference>
<name>A0ABV4U1H1_9BACT</name>
<organism evidence="1 2">
    <name type="scientific">Natronomicrosphaera hydrolytica</name>
    <dbReference type="NCBI Taxonomy" id="3242702"/>
    <lineage>
        <taxon>Bacteria</taxon>
        <taxon>Pseudomonadati</taxon>
        <taxon>Planctomycetota</taxon>
        <taxon>Phycisphaerae</taxon>
        <taxon>Phycisphaerales</taxon>
        <taxon>Phycisphaeraceae</taxon>
        <taxon>Natronomicrosphaera</taxon>
    </lineage>
</organism>
<evidence type="ECO:0000313" key="2">
    <source>
        <dbReference type="Proteomes" id="UP001575105"/>
    </source>
</evidence>
<evidence type="ECO:0000313" key="1">
    <source>
        <dbReference type="EMBL" id="MFA9476682.1"/>
    </source>
</evidence>
<gene>
    <name evidence="1" type="ORF">ACERK3_00100</name>
</gene>
<reference evidence="1 2" key="1">
    <citation type="submission" date="2024-08" db="EMBL/GenBank/DDBJ databases">
        <title>Whole-genome sequencing of halo(alkali)philic microorganisms from hypersaline lakes.</title>
        <authorList>
            <person name="Sorokin D.Y."/>
            <person name="Merkel A.Y."/>
            <person name="Messina E."/>
            <person name="Yakimov M."/>
        </authorList>
    </citation>
    <scope>NUCLEOTIDE SEQUENCE [LARGE SCALE GENOMIC DNA]</scope>
    <source>
        <strain evidence="1 2">AB-hyl4</strain>
    </source>
</reference>
<keyword evidence="2" id="KW-1185">Reference proteome</keyword>
<evidence type="ECO:0008006" key="3">
    <source>
        <dbReference type="Google" id="ProtNLM"/>
    </source>
</evidence>